<dbReference type="InterPro" id="IPR027417">
    <property type="entry name" value="P-loop_NTPase"/>
</dbReference>
<feature type="compositionally biased region" description="Polar residues" evidence="1">
    <location>
        <begin position="228"/>
        <end position="239"/>
    </location>
</feature>
<evidence type="ECO:0000313" key="4">
    <source>
        <dbReference type="Proteomes" id="UP001595476"/>
    </source>
</evidence>
<proteinExistence type="predicted"/>
<protein>
    <submittedName>
        <fullName evidence="3">AAA family ATPase</fullName>
    </submittedName>
</protein>
<dbReference type="PANTHER" id="PTHR13696:SF96">
    <property type="entry name" value="COBQ_COBB_MIND_PARA NUCLEOTIDE BINDING DOMAIN-CONTAINING PROTEIN"/>
    <property type="match status" value="1"/>
</dbReference>
<feature type="domain" description="CobQ/CobB/MinD/ParA nucleotide binding" evidence="2">
    <location>
        <begin position="13"/>
        <end position="197"/>
    </location>
</feature>
<feature type="compositionally biased region" description="Basic and acidic residues" evidence="1">
    <location>
        <begin position="240"/>
        <end position="250"/>
    </location>
</feature>
<organism evidence="3 4">
    <name type="scientific">Litoribrevibacter euphylliae</name>
    <dbReference type="NCBI Taxonomy" id="1834034"/>
    <lineage>
        <taxon>Bacteria</taxon>
        <taxon>Pseudomonadati</taxon>
        <taxon>Pseudomonadota</taxon>
        <taxon>Gammaproteobacteria</taxon>
        <taxon>Oceanospirillales</taxon>
        <taxon>Oceanospirillaceae</taxon>
        <taxon>Litoribrevibacter</taxon>
    </lineage>
</organism>
<dbReference type="SUPFAM" id="SSF52540">
    <property type="entry name" value="P-loop containing nucleoside triphosphate hydrolases"/>
    <property type="match status" value="1"/>
</dbReference>
<dbReference type="EMBL" id="JBHRSZ010000007">
    <property type="protein sequence ID" value="MFC3152494.1"/>
    <property type="molecule type" value="Genomic_DNA"/>
</dbReference>
<accession>A0ABV7HF48</accession>
<dbReference type="CDD" id="cd02042">
    <property type="entry name" value="ParAB_family"/>
    <property type="match status" value="1"/>
</dbReference>
<feature type="region of interest" description="Disordered" evidence="1">
    <location>
        <begin position="228"/>
        <end position="250"/>
    </location>
</feature>
<sequence length="268" mass="30179">MARQYHRKTTPRILVTNAKGGSGKTTLTTNLAAHYAHSRDVTIMDFDSQQSSTSWLTLRPNNLNTIGIHSGFKPNHMNQTRSWQLRSSIESDLIILDTPAAMPDFALEEVVCCSDIILIPVLPSMIDIKAVEQFIYHLLQTRAYRQNPIPVGIVANRVRRNTKIFGTLSQFLKSLQLPVISVIRDTQQYIKAFEQGMGVMELERINASDTRSMHLIIDWIDQHLNGQPSEYPSTNQPVTEQEKSFMSEHKTSSLSDAASTLVKSIALK</sequence>
<name>A0ABV7HF48_9GAMM</name>
<dbReference type="Pfam" id="PF01656">
    <property type="entry name" value="CbiA"/>
    <property type="match status" value="1"/>
</dbReference>
<evidence type="ECO:0000313" key="3">
    <source>
        <dbReference type="EMBL" id="MFC3152494.1"/>
    </source>
</evidence>
<keyword evidence="4" id="KW-1185">Reference proteome</keyword>
<dbReference type="InterPro" id="IPR050678">
    <property type="entry name" value="DNA_Partitioning_ATPase"/>
</dbReference>
<dbReference type="Proteomes" id="UP001595476">
    <property type="component" value="Unassembled WGS sequence"/>
</dbReference>
<evidence type="ECO:0000259" key="2">
    <source>
        <dbReference type="Pfam" id="PF01656"/>
    </source>
</evidence>
<gene>
    <name evidence="3" type="ORF">ACFOEK_15775</name>
</gene>
<dbReference type="Gene3D" id="3.40.50.300">
    <property type="entry name" value="P-loop containing nucleotide triphosphate hydrolases"/>
    <property type="match status" value="1"/>
</dbReference>
<dbReference type="PANTHER" id="PTHR13696">
    <property type="entry name" value="P-LOOP CONTAINING NUCLEOSIDE TRIPHOSPHATE HYDROLASE"/>
    <property type="match status" value="1"/>
</dbReference>
<reference evidence="4" key="1">
    <citation type="journal article" date="2019" name="Int. J. Syst. Evol. Microbiol.">
        <title>The Global Catalogue of Microorganisms (GCM) 10K type strain sequencing project: providing services to taxonomists for standard genome sequencing and annotation.</title>
        <authorList>
            <consortium name="The Broad Institute Genomics Platform"/>
            <consortium name="The Broad Institute Genome Sequencing Center for Infectious Disease"/>
            <person name="Wu L."/>
            <person name="Ma J."/>
        </authorList>
    </citation>
    <scope>NUCLEOTIDE SEQUENCE [LARGE SCALE GENOMIC DNA]</scope>
    <source>
        <strain evidence="4">KCTC 52438</strain>
    </source>
</reference>
<dbReference type="InterPro" id="IPR002586">
    <property type="entry name" value="CobQ/CobB/MinD/ParA_Nub-bd_dom"/>
</dbReference>
<comment type="caution">
    <text evidence="3">The sequence shown here is derived from an EMBL/GenBank/DDBJ whole genome shotgun (WGS) entry which is preliminary data.</text>
</comment>
<evidence type="ECO:0000256" key="1">
    <source>
        <dbReference type="SAM" id="MobiDB-lite"/>
    </source>
</evidence>
<dbReference type="RefSeq" id="WP_386722424.1">
    <property type="nucleotide sequence ID" value="NZ_JBHRSZ010000007.1"/>
</dbReference>